<organism evidence="8">
    <name type="scientific">Moorella thermoacetica Y72</name>
    <dbReference type="NCBI Taxonomy" id="1325331"/>
    <lineage>
        <taxon>Bacteria</taxon>
        <taxon>Bacillati</taxon>
        <taxon>Bacillota</taxon>
        <taxon>Clostridia</taxon>
        <taxon>Neomoorellales</taxon>
        <taxon>Neomoorellaceae</taxon>
        <taxon>Neomoorella</taxon>
    </lineage>
</organism>
<keyword evidence="3" id="KW-0949">S-adenosyl-L-methionine</keyword>
<dbReference type="InterPro" id="IPR010722">
    <property type="entry name" value="BATS_dom"/>
</dbReference>
<keyword evidence="5" id="KW-0408">Iron</keyword>
<evidence type="ECO:0000256" key="3">
    <source>
        <dbReference type="ARBA" id="ARBA00022691"/>
    </source>
</evidence>
<sequence length="377" mass="43176">MMGFYDVYKQYEGFDFEGFFQSRTPDDVRKALAKEHLEVTDYLTLLSPAAGNFLEEMAQKAHRITLRNFGRVIFLFTPLYLSDYCVNQCAYCSFNARNKFARTKLTLEQVEEEARAIAQTGMKDILILTGESRQHNPVSYIKDCVGVLKKYFCCISIEVYPLEEEEYRELVAAGVDGLTMFQEVYDPGVYARYHNGPKKNYHYRLDAPERSCRAGMRTVGVGALLGLADWRKEAFFTGLHADYLQQKFWDVQVSISLPRFRPSIGGFQPDYPVDDRSFVQILLAHRLFLPRVGITISTRESPEFRDNILPLGVTKISAGSSVTVGGYAHPDGMAPQFEISDPRSVAEIKQMLIQKGYQPVFEDWQQWDSLEKQLCNF</sequence>
<evidence type="ECO:0000259" key="7">
    <source>
        <dbReference type="SMART" id="SM00876"/>
    </source>
</evidence>
<dbReference type="Gene3D" id="3.20.20.70">
    <property type="entry name" value="Aldolase class I"/>
    <property type="match status" value="1"/>
</dbReference>
<feature type="domain" description="Biotin and thiamin synthesis-associated" evidence="7">
    <location>
        <begin position="256"/>
        <end position="359"/>
    </location>
</feature>
<dbReference type="InterPro" id="IPR034428">
    <property type="entry name" value="ThiH/NoCL/HydG-like"/>
</dbReference>
<keyword evidence="2" id="KW-0004">4Fe-4S</keyword>
<dbReference type="EMBL" id="DF238840">
    <property type="protein sequence ID" value="GAF24797.1"/>
    <property type="molecule type" value="Genomic_DNA"/>
</dbReference>
<keyword evidence="6" id="KW-0411">Iron-sulfur</keyword>
<dbReference type="SUPFAM" id="SSF102114">
    <property type="entry name" value="Radical SAM enzymes"/>
    <property type="match status" value="1"/>
</dbReference>
<dbReference type="InterPro" id="IPR058240">
    <property type="entry name" value="rSAM_sf"/>
</dbReference>
<protein>
    <submittedName>
        <fullName evidence="8">Thiamine biosynthesis enzyme ThiH and related uncharacterized enzymes</fullName>
    </submittedName>
</protein>
<dbReference type="Proteomes" id="UP000063718">
    <property type="component" value="Unassembled WGS sequence"/>
</dbReference>
<dbReference type="InterPro" id="IPR012726">
    <property type="entry name" value="ThiH"/>
</dbReference>
<keyword evidence="4" id="KW-0479">Metal-binding</keyword>
<dbReference type="CDD" id="cd01335">
    <property type="entry name" value="Radical_SAM"/>
    <property type="match status" value="1"/>
</dbReference>
<dbReference type="Pfam" id="PF06968">
    <property type="entry name" value="BATS"/>
    <property type="match status" value="1"/>
</dbReference>
<dbReference type="GO" id="GO:0005506">
    <property type="term" value="F:iron ion binding"/>
    <property type="evidence" value="ECO:0007669"/>
    <property type="project" value="InterPro"/>
</dbReference>
<dbReference type="SFLD" id="SFLDG01060">
    <property type="entry name" value="BATS_domain_containing"/>
    <property type="match status" value="1"/>
</dbReference>
<name>A0A0S6U9E3_NEOTH</name>
<dbReference type="PANTHER" id="PTHR43583">
    <property type="entry name" value="2-IMINOACETATE SYNTHASE"/>
    <property type="match status" value="1"/>
</dbReference>
<evidence type="ECO:0000256" key="4">
    <source>
        <dbReference type="ARBA" id="ARBA00022723"/>
    </source>
</evidence>
<dbReference type="PANTHER" id="PTHR43583:SF1">
    <property type="entry name" value="2-IMINOACETATE SYNTHASE"/>
    <property type="match status" value="1"/>
</dbReference>
<evidence type="ECO:0000256" key="1">
    <source>
        <dbReference type="ARBA" id="ARBA00001966"/>
    </source>
</evidence>
<evidence type="ECO:0000313" key="8">
    <source>
        <dbReference type="EMBL" id="GAF24797.1"/>
    </source>
</evidence>
<dbReference type="SMART" id="SM00876">
    <property type="entry name" value="BATS"/>
    <property type="match status" value="1"/>
</dbReference>
<dbReference type="SFLD" id="SFLDF00301">
    <property type="entry name" value="2-iminoacetate_synthase_(ThiH)"/>
    <property type="match status" value="1"/>
</dbReference>
<proteinExistence type="predicted"/>
<dbReference type="GO" id="GO:0051539">
    <property type="term" value="F:4 iron, 4 sulfur cluster binding"/>
    <property type="evidence" value="ECO:0007669"/>
    <property type="project" value="UniProtKB-KW"/>
</dbReference>
<accession>A0A0S6U9E3</accession>
<dbReference type="Pfam" id="PF04055">
    <property type="entry name" value="Radical_SAM"/>
    <property type="match status" value="1"/>
</dbReference>
<gene>
    <name evidence="8" type="ORF">MTY_0125</name>
</gene>
<dbReference type="GO" id="GO:0009228">
    <property type="term" value="P:thiamine biosynthetic process"/>
    <property type="evidence" value="ECO:0007669"/>
    <property type="project" value="InterPro"/>
</dbReference>
<reference evidence="8" key="1">
    <citation type="journal article" date="2014" name="Gene">
        <title>Genome-guided analysis of transformation efficiency and carbon dioxide assimilation by Moorella thermoacetica Y72.</title>
        <authorList>
            <person name="Tsukahara K."/>
            <person name="Kita A."/>
            <person name="Nakashimada Y."/>
            <person name="Hoshino T."/>
            <person name="Murakami K."/>
        </authorList>
    </citation>
    <scope>NUCLEOTIDE SEQUENCE [LARGE SCALE GENOMIC DNA]</scope>
    <source>
        <strain evidence="8">Y72</strain>
    </source>
</reference>
<dbReference type="InterPro" id="IPR007197">
    <property type="entry name" value="rSAM"/>
</dbReference>
<evidence type="ECO:0000256" key="5">
    <source>
        <dbReference type="ARBA" id="ARBA00023004"/>
    </source>
</evidence>
<dbReference type="GO" id="GO:0003824">
    <property type="term" value="F:catalytic activity"/>
    <property type="evidence" value="ECO:0007669"/>
    <property type="project" value="InterPro"/>
</dbReference>
<dbReference type="NCBIfam" id="TIGR02351">
    <property type="entry name" value="thiH"/>
    <property type="match status" value="1"/>
</dbReference>
<dbReference type="SFLD" id="SFLDS00029">
    <property type="entry name" value="Radical_SAM"/>
    <property type="match status" value="1"/>
</dbReference>
<dbReference type="AlphaFoldDB" id="A0A0S6U9E3"/>
<dbReference type="SFLD" id="SFLDG01081">
    <property type="entry name" value="cleavage_of_the_Ca-Cb_bond_in"/>
    <property type="match status" value="1"/>
</dbReference>
<dbReference type="InterPro" id="IPR013785">
    <property type="entry name" value="Aldolase_TIM"/>
</dbReference>
<evidence type="ECO:0000256" key="2">
    <source>
        <dbReference type="ARBA" id="ARBA00022485"/>
    </source>
</evidence>
<comment type="cofactor">
    <cofactor evidence="1">
        <name>[4Fe-4S] cluster</name>
        <dbReference type="ChEBI" id="CHEBI:49883"/>
    </cofactor>
</comment>
<evidence type="ECO:0000256" key="6">
    <source>
        <dbReference type="ARBA" id="ARBA00023014"/>
    </source>
</evidence>